<comment type="caution">
    <text evidence="2">The sequence shown here is derived from an EMBL/GenBank/DDBJ whole genome shotgun (WGS) entry which is preliminary data.</text>
</comment>
<dbReference type="InterPro" id="IPR038522">
    <property type="entry name" value="T4/T6SS_DotU_sf"/>
</dbReference>
<name>A0AA37T173_9GAMM</name>
<feature type="domain" description="Type IV / VI secretion system DotU" evidence="1">
    <location>
        <begin position="170"/>
        <end position="211"/>
    </location>
</feature>
<evidence type="ECO:0000313" key="2">
    <source>
        <dbReference type="EMBL" id="GLS25035.1"/>
    </source>
</evidence>
<evidence type="ECO:0000313" key="3">
    <source>
        <dbReference type="Proteomes" id="UP001156870"/>
    </source>
</evidence>
<dbReference type="InterPro" id="IPR017732">
    <property type="entry name" value="T4/T6SS_DotU"/>
</dbReference>
<dbReference type="RefSeq" id="WP_232592684.1">
    <property type="nucleotide sequence ID" value="NZ_BSPD01000021.1"/>
</dbReference>
<accession>A0AA37T173</accession>
<dbReference type="EMBL" id="BSPD01000021">
    <property type="protein sequence ID" value="GLS25035.1"/>
    <property type="molecule type" value="Genomic_DNA"/>
</dbReference>
<dbReference type="Gene3D" id="1.25.40.590">
    <property type="entry name" value="Type IV / VI secretion system, DotU"/>
    <property type="match status" value="1"/>
</dbReference>
<dbReference type="Pfam" id="PF09850">
    <property type="entry name" value="DotU"/>
    <property type="match status" value="1"/>
</dbReference>
<protein>
    <recommendedName>
        <fullName evidence="1">Type IV / VI secretion system DotU domain-containing protein</fullName>
    </recommendedName>
</protein>
<reference evidence="2 3" key="1">
    <citation type="journal article" date="2014" name="Int. J. Syst. Evol. Microbiol.">
        <title>Complete genome sequence of Corynebacterium casei LMG S-19264T (=DSM 44701T), isolated from a smear-ripened cheese.</title>
        <authorList>
            <consortium name="US DOE Joint Genome Institute (JGI-PGF)"/>
            <person name="Walter F."/>
            <person name="Albersmeier A."/>
            <person name="Kalinowski J."/>
            <person name="Ruckert C."/>
        </authorList>
    </citation>
    <scope>NUCLEOTIDE SEQUENCE [LARGE SCALE GENOMIC DNA]</scope>
    <source>
        <strain evidence="2 3">NBRC 110095</strain>
    </source>
</reference>
<dbReference type="Proteomes" id="UP001156870">
    <property type="component" value="Unassembled WGS sequence"/>
</dbReference>
<gene>
    <name evidence="2" type="ORF">GCM10007877_07490</name>
</gene>
<proteinExistence type="predicted"/>
<keyword evidence="3" id="KW-1185">Reference proteome</keyword>
<dbReference type="AlphaFoldDB" id="A0AA37T173"/>
<sequence>MKIQEWGIVYNYFCRLKKLRLLADEKKIAHVGRVGATDSMGEAETANLVLSKNKSGEKSKSASNSYEFIEQELLSELSRCEADLRELKEKPIVDRIVELLVIYTDEWLRTSFDKDMPIPSNSIQSKKYQYHNGGSQFYSLLGEETLEAGLLSNDVSKENDSNSNFDELKEVGVLEVAYLCLSLGFKGKYCDNEEEIERVKSNLAAQIGSVIQDNDYAIVTPLLKTSTGVWGTVSRDISNKEEKASLHLTQDSNALGSDNLRIEGNNYPIEKCGKDSLPISADRSTRYA</sequence>
<evidence type="ECO:0000259" key="1">
    <source>
        <dbReference type="Pfam" id="PF09850"/>
    </source>
</evidence>
<organism evidence="2 3">
    <name type="scientific">Marinibactrum halimedae</name>
    <dbReference type="NCBI Taxonomy" id="1444977"/>
    <lineage>
        <taxon>Bacteria</taxon>
        <taxon>Pseudomonadati</taxon>
        <taxon>Pseudomonadota</taxon>
        <taxon>Gammaproteobacteria</taxon>
        <taxon>Cellvibrionales</taxon>
        <taxon>Cellvibrionaceae</taxon>
        <taxon>Marinibactrum</taxon>
    </lineage>
</organism>